<dbReference type="Proteomes" id="UP000199651">
    <property type="component" value="Unassembled WGS sequence"/>
</dbReference>
<comment type="catalytic activity">
    <reaction evidence="1">
        <text>5-hydroxy-2-oxo-4-ureido-2,5-dihydro-1H-imidazole-5-carboxylate + H(+) = (S)-allantoin + CO2</text>
        <dbReference type="Rhea" id="RHEA:26301"/>
        <dbReference type="ChEBI" id="CHEBI:15378"/>
        <dbReference type="ChEBI" id="CHEBI:15678"/>
        <dbReference type="ChEBI" id="CHEBI:16526"/>
        <dbReference type="ChEBI" id="CHEBI:58639"/>
        <dbReference type="EC" id="4.1.1.97"/>
    </reaction>
</comment>
<dbReference type="Gene3D" id="1.10.3330.10">
    <property type="entry name" value="Oxo-4-hydroxy-4-carboxy-5-ureidoimidazoline decarboxylase"/>
    <property type="match status" value="1"/>
</dbReference>
<dbReference type="PANTHER" id="PTHR43466">
    <property type="entry name" value="2-OXO-4-HYDROXY-4-CARBOXY-5-UREIDOIMIDAZOLINE DECARBOXYLASE-RELATED"/>
    <property type="match status" value="1"/>
</dbReference>
<evidence type="ECO:0000313" key="9">
    <source>
        <dbReference type="EMBL" id="SDP58427.1"/>
    </source>
</evidence>
<keyword evidence="5" id="KW-0210">Decarboxylase</keyword>
<reference evidence="10" key="1">
    <citation type="submission" date="2016-10" db="EMBL/GenBank/DDBJ databases">
        <authorList>
            <person name="Varghese N."/>
            <person name="Submissions S."/>
        </authorList>
    </citation>
    <scope>NUCLEOTIDE SEQUENCE [LARGE SCALE GENOMIC DNA]</scope>
    <source>
        <strain evidence="10">IBRC-M 10655</strain>
    </source>
</reference>
<evidence type="ECO:0000256" key="4">
    <source>
        <dbReference type="ARBA" id="ARBA00022631"/>
    </source>
</evidence>
<gene>
    <name evidence="9" type="ORF">SAMN05192558_110245</name>
</gene>
<evidence type="ECO:0000259" key="8">
    <source>
        <dbReference type="Pfam" id="PF09349"/>
    </source>
</evidence>
<keyword evidence="4" id="KW-0659">Purine metabolism</keyword>
<proteinExistence type="predicted"/>
<dbReference type="NCBIfam" id="NF010372">
    <property type="entry name" value="PRK13798.1"/>
    <property type="match status" value="1"/>
</dbReference>
<sequence length="131" mass="14382">MVVGRPYGDVNQLIARSDRVFAALQWEDLREALDAHPRIGERAVGDSREAGWSRGEQAAAGGGGDELKQANVDYEDRFGHVFLICATGLTADAILAEAHRRLRNDVAAEREEVREELCKIAALRLVKLAEA</sequence>
<evidence type="ECO:0000256" key="3">
    <source>
        <dbReference type="ARBA" id="ARBA00012257"/>
    </source>
</evidence>
<dbReference type="InterPro" id="IPR018020">
    <property type="entry name" value="OHCU_decarboxylase"/>
</dbReference>
<feature type="compositionally biased region" description="Basic and acidic residues" evidence="7">
    <location>
        <begin position="40"/>
        <end position="51"/>
    </location>
</feature>
<dbReference type="PANTHER" id="PTHR43466:SF1">
    <property type="entry name" value="2-OXO-4-HYDROXY-4-CARBOXY-5-UREIDOIMIDAZOLINE DECARBOXYLASE-RELATED"/>
    <property type="match status" value="1"/>
</dbReference>
<evidence type="ECO:0000313" key="10">
    <source>
        <dbReference type="Proteomes" id="UP000199651"/>
    </source>
</evidence>
<dbReference type="GO" id="GO:0051997">
    <property type="term" value="F:2-oxo-4-hydroxy-4-carboxy-5-ureidoimidazoline decarboxylase activity"/>
    <property type="evidence" value="ECO:0007669"/>
    <property type="project" value="UniProtKB-EC"/>
</dbReference>
<evidence type="ECO:0000256" key="7">
    <source>
        <dbReference type="SAM" id="MobiDB-lite"/>
    </source>
</evidence>
<evidence type="ECO:0000256" key="5">
    <source>
        <dbReference type="ARBA" id="ARBA00022793"/>
    </source>
</evidence>
<comment type="pathway">
    <text evidence="2">Purine metabolism; urate degradation; (S)-allantoin from urate: step 3/3.</text>
</comment>
<evidence type="ECO:0000256" key="6">
    <source>
        <dbReference type="ARBA" id="ARBA00023239"/>
    </source>
</evidence>
<dbReference type="InterPro" id="IPR036778">
    <property type="entry name" value="OHCU_decarboxylase_sf"/>
</dbReference>
<dbReference type="SUPFAM" id="SSF158694">
    <property type="entry name" value="UraD-Like"/>
    <property type="match status" value="1"/>
</dbReference>
<feature type="region of interest" description="Disordered" evidence="7">
    <location>
        <begin position="40"/>
        <end position="66"/>
    </location>
</feature>
<feature type="domain" description="Oxo-4-hydroxy-4-carboxy-5-ureidoimidazoline decarboxylase" evidence="8">
    <location>
        <begin position="2"/>
        <end position="125"/>
    </location>
</feature>
<evidence type="ECO:0000256" key="2">
    <source>
        <dbReference type="ARBA" id="ARBA00004754"/>
    </source>
</evidence>
<organism evidence="9 10">
    <name type="scientific">Actinokineospora alba</name>
    <dbReference type="NCBI Taxonomy" id="504798"/>
    <lineage>
        <taxon>Bacteria</taxon>
        <taxon>Bacillati</taxon>
        <taxon>Actinomycetota</taxon>
        <taxon>Actinomycetes</taxon>
        <taxon>Pseudonocardiales</taxon>
        <taxon>Pseudonocardiaceae</taxon>
        <taxon>Actinokineospora</taxon>
    </lineage>
</organism>
<accession>A0A1H0TWI2</accession>
<evidence type="ECO:0000256" key="1">
    <source>
        <dbReference type="ARBA" id="ARBA00001163"/>
    </source>
</evidence>
<dbReference type="EC" id="4.1.1.97" evidence="3"/>
<dbReference type="EMBL" id="FNJB01000010">
    <property type="protein sequence ID" value="SDP58427.1"/>
    <property type="molecule type" value="Genomic_DNA"/>
</dbReference>
<keyword evidence="6" id="KW-0456">Lyase</keyword>
<dbReference type="GO" id="GO:0019628">
    <property type="term" value="P:urate catabolic process"/>
    <property type="evidence" value="ECO:0007669"/>
    <property type="project" value="TreeGrafter"/>
</dbReference>
<dbReference type="AlphaFoldDB" id="A0A1H0TWI2"/>
<dbReference type="STRING" id="504798.SAMN05421871_110245"/>
<protein>
    <recommendedName>
        <fullName evidence="3">2-oxo-4-hydroxy-4-carboxy-5-ureidoimidazoline decarboxylase</fullName>
        <ecNumber evidence="3">4.1.1.97</ecNumber>
    </recommendedName>
</protein>
<name>A0A1H0TWI2_9PSEU</name>
<keyword evidence="10" id="KW-1185">Reference proteome</keyword>
<dbReference type="GO" id="GO:0006144">
    <property type="term" value="P:purine nucleobase metabolic process"/>
    <property type="evidence" value="ECO:0007669"/>
    <property type="project" value="UniProtKB-KW"/>
</dbReference>
<dbReference type="Pfam" id="PF09349">
    <property type="entry name" value="OHCU_decarbox"/>
    <property type="match status" value="1"/>
</dbReference>